<dbReference type="Proteomes" id="UP000035016">
    <property type="component" value="Chromosome Chromosome"/>
</dbReference>
<protein>
    <submittedName>
        <fullName evidence="2">Diacetylchitobiose deacetylase</fullName>
    </submittedName>
</protein>
<dbReference type="InterPro" id="IPR024078">
    <property type="entry name" value="LmbE-like_dom_sf"/>
</dbReference>
<dbReference type="PANTHER" id="PTHR12993">
    <property type="entry name" value="N-ACETYLGLUCOSAMINYL-PHOSPHATIDYLINOSITOL DE-N-ACETYLASE-RELATED"/>
    <property type="match status" value="1"/>
</dbReference>
<proteinExistence type="predicted"/>
<sequence length="238" mass="25575">MTKQLDEMPMDFERALCVVAHPDDMEFGGAGAVASWTAAGKEVGYVLLTRGEAGIDGMRPEEAARIREEEQRRSAAIVGVRSVEFLDHPDGVVEYGTALRRDIAAAIRHHRPQLVVGYNHRDTTHTGRWNTADHRNAGRALLDAVADAGNRWIFPEAGEPWGGVRYVAMVGSPEPTHAVDVSGAVDEAVASLEAHKTYLAALGGGGPVDVRTPLTGLFRATGERFGGRLSIPFELVVG</sequence>
<keyword evidence="1" id="KW-0862">Zinc</keyword>
<dbReference type="GO" id="GO:0016811">
    <property type="term" value="F:hydrolase activity, acting on carbon-nitrogen (but not peptide) bonds, in linear amides"/>
    <property type="evidence" value="ECO:0007669"/>
    <property type="project" value="TreeGrafter"/>
</dbReference>
<evidence type="ECO:0000256" key="1">
    <source>
        <dbReference type="ARBA" id="ARBA00022833"/>
    </source>
</evidence>
<dbReference type="RefSeq" id="WP_029381744.1">
    <property type="nucleotide sequence ID" value="NZ_AZSD01000058.1"/>
</dbReference>
<dbReference type="KEGG" id="sle:sle_09320"/>
<evidence type="ECO:0000313" key="2">
    <source>
        <dbReference type="EMBL" id="CQR60395.1"/>
    </source>
</evidence>
<gene>
    <name evidence="2" type="primary">sle_09320</name>
</gene>
<dbReference type="EMBL" id="LN831790">
    <property type="protein sequence ID" value="CQR60395.1"/>
    <property type="molecule type" value="Genomic_DNA"/>
</dbReference>
<dbReference type="Pfam" id="PF02585">
    <property type="entry name" value="PIG-L"/>
    <property type="match status" value="1"/>
</dbReference>
<evidence type="ECO:0000313" key="3">
    <source>
        <dbReference type="Proteomes" id="UP000035016"/>
    </source>
</evidence>
<reference evidence="2 3" key="1">
    <citation type="submission" date="2015-02" db="EMBL/GenBank/DDBJ databases">
        <authorList>
            <person name="Gomez-Escribano P.J."/>
        </authorList>
    </citation>
    <scope>NUCLEOTIDE SEQUENCE [LARGE SCALE GENOMIC DNA]</scope>
    <source>
        <strain evidence="3">C34 (DSM 42122 / NRRL B-24963)</strain>
    </source>
</reference>
<dbReference type="PANTHER" id="PTHR12993:SF28">
    <property type="entry name" value="LMBE FAMILY PROTEIN"/>
    <property type="match status" value="1"/>
</dbReference>
<organism evidence="2 3">
    <name type="scientific">Streptomyces leeuwenhoekii</name>
    <dbReference type="NCBI Taxonomy" id="1437453"/>
    <lineage>
        <taxon>Bacteria</taxon>
        <taxon>Bacillati</taxon>
        <taxon>Actinomycetota</taxon>
        <taxon>Actinomycetes</taxon>
        <taxon>Kitasatosporales</taxon>
        <taxon>Streptomycetaceae</taxon>
        <taxon>Streptomyces</taxon>
    </lineage>
</organism>
<accession>A0A0F7VMA9</accession>
<name>A0A0F7VMA9_STRLW</name>
<dbReference type="AlphaFoldDB" id="A0A0F7VMA9"/>
<dbReference type="GO" id="GO:0016137">
    <property type="term" value="P:glycoside metabolic process"/>
    <property type="evidence" value="ECO:0007669"/>
    <property type="project" value="UniProtKB-ARBA"/>
</dbReference>
<dbReference type="Gene3D" id="3.40.50.10320">
    <property type="entry name" value="LmbE-like"/>
    <property type="match status" value="1"/>
</dbReference>
<dbReference type="InterPro" id="IPR003737">
    <property type="entry name" value="GlcNAc_PI_deacetylase-related"/>
</dbReference>
<dbReference type="SUPFAM" id="SSF102588">
    <property type="entry name" value="LmbE-like"/>
    <property type="match status" value="1"/>
</dbReference>